<proteinExistence type="predicted"/>
<dbReference type="AlphaFoldDB" id="A0A7W7M8A4"/>
<dbReference type="EMBL" id="JACHNB010000001">
    <property type="protein sequence ID" value="MBB4740732.1"/>
    <property type="molecule type" value="Genomic_DNA"/>
</dbReference>
<reference evidence="1 2" key="1">
    <citation type="submission" date="2020-08" db="EMBL/GenBank/DDBJ databases">
        <title>Sequencing the genomes of 1000 actinobacteria strains.</title>
        <authorList>
            <person name="Klenk H.-P."/>
        </authorList>
    </citation>
    <scope>NUCLEOTIDE SEQUENCE [LARGE SCALE GENOMIC DNA]</scope>
    <source>
        <strain evidence="1 2">DSM 45809</strain>
    </source>
</reference>
<protein>
    <submittedName>
        <fullName evidence="1">Uncharacterized protein</fullName>
    </submittedName>
</protein>
<sequence>MEELTYGRAALLHAFLAADGGNGLGDYSFWSGAYHRALQAHHQAMLGALQRLFAIELTFEGMPDSSRRALFMLVRSTAASLHQLTTPWSGYREAGLLLRHLEETGDVGVRVHEASHRIATRNDENRQDHLAILDDLLTVILGDRAESRFTEADLRALGVDPEPPSLADFDDLDDY</sequence>
<dbReference type="Proteomes" id="UP000546162">
    <property type="component" value="Unassembled WGS sequence"/>
</dbReference>
<dbReference type="RefSeq" id="WP_185041296.1">
    <property type="nucleotide sequence ID" value="NZ_BAABFG010000005.1"/>
</dbReference>
<comment type="caution">
    <text evidence="1">The sequence shown here is derived from an EMBL/GenBank/DDBJ whole genome shotgun (WGS) entry which is preliminary data.</text>
</comment>
<name>A0A7W7M8A4_9ACTN</name>
<accession>A0A7W7M8A4</accession>
<gene>
    <name evidence="1" type="ORF">BJY16_004191</name>
</gene>
<evidence type="ECO:0000313" key="1">
    <source>
        <dbReference type="EMBL" id="MBB4740732.1"/>
    </source>
</evidence>
<keyword evidence="2" id="KW-1185">Reference proteome</keyword>
<organism evidence="1 2">
    <name type="scientific">Actinoplanes octamycinicus</name>
    <dbReference type="NCBI Taxonomy" id="135948"/>
    <lineage>
        <taxon>Bacteria</taxon>
        <taxon>Bacillati</taxon>
        <taxon>Actinomycetota</taxon>
        <taxon>Actinomycetes</taxon>
        <taxon>Micromonosporales</taxon>
        <taxon>Micromonosporaceae</taxon>
        <taxon>Actinoplanes</taxon>
    </lineage>
</organism>
<evidence type="ECO:0000313" key="2">
    <source>
        <dbReference type="Proteomes" id="UP000546162"/>
    </source>
</evidence>